<dbReference type="AlphaFoldDB" id="A0A6A5KN48"/>
<keyword evidence="2" id="KW-1185">Reference proteome</keyword>
<protein>
    <submittedName>
        <fullName evidence="1">Uncharacterized protein</fullName>
    </submittedName>
</protein>
<evidence type="ECO:0000313" key="2">
    <source>
        <dbReference type="Proteomes" id="UP000800040"/>
    </source>
</evidence>
<accession>A0A6A5KN48</accession>
<organism evidence="1 2">
    <name type="scientific">Decorospora gaudefroyi</name>
    <dbReference type="NCBI Taxonomy" id="184978"/>
    <lineage>
        <taxon>Eukaryota</taxon>
        <taxon>Fungi</taxon>
        <taxon>Dikarya</taxon>
        <taxon>Ascomycota</taxon>
        <taxon>Pezizomycotina</taxon>
        <taxon>Dothideomycetes</taxon>
        <taxon>Pleosporomycetidae</taxon>
        <taxon>Pleosporales</taxon>
        <taxon>Pleosporineae</taxon>
        <taxon>Pleosporaceae</taxon>
        <taxon>Decorospora</taxon>
    </lineage>
</organism>
<evidence type="ECO:0000313" key="1">
    <source>
        <dbReference type="EMBL" id="KAF1837580.1"/>
    </source>
</evidence>
<name>A0A6A5KN48_9PLEO</name>
<dbReference type="EMBL" id="ML975260">
    <property type="protein sequence ID" value="KAF1837580.1"/>
    <property type="molecule type" value="Genomic_DNA"/>
</dbReference>
<reference evidence="1" key="1">
    <citation type="submission" date="2020-01" db="EMBL/GenBank/DDBJ databases">
        <authorList>
            <consortium name="DOE Joint Genome Institute"/>
            <person name="Haridas S."/>
            <person name="Albert R."/>
            <person name="Binder M."/>
            <person name="Bloem J."/>
            <person name="Labutti K."/>
            <person name="Salamov A."/>
            <person name="Andreopoulos B."/>
            <person name="Baker S.E."/>
            <person name="Barry K."/>
            <person name="Bills G."/>
            <person name="Bluhm B.H."/>
            <person name="Cannon C."/>
            <person name="Castanera R."/>
            <person name="Culley D.E."/>
            <person name="Daum C."/>
            <person name="Ezra D."/>
            <person name="Gonzalez J.B."/>
            <person name="Henrissat B."/>
            <person name="Kuo A."/>
            <person name="Liang C."/>
            <person name="Lipzen A."/>
            <person name="Lutzoni F."/>
            <person name="Magnuson J."/>
            <person name="Mondo S."/>
            <person name="Nolan M."/>
            <person name="Ohm R."/>
            <person name="Pangilinan J."/>
            <person name="Park H.-J."/>
            <person name="Ramirez L."/>
            <person name="Alfaro M."/>
            <person name="Sun H."/>
            <person name="Tritt A."/>
            <person name="Yoshinaga Y."/>
            <person name="Zwiers L.-H."/>
            <person name="Turgeon B.G."/>
            <person name="Goodwin S.B."/>
            <person name="Spatafora J.W."/>
            <person name="Crous P.W."/>
            <person name="Grigoriev I.V."/>
        </authorList>
    </citation>
    <scope>NUCLEOTIDE SEQUENCE</scope>
    <source>
        <strain evidence="1">P77</strain>
    </source>
</reference>
<gene>
    <name evidence="1" type="ORF">BDW02DRAFT_119355</name>
</gene>
<proteinExistence type="predicted"/>
<sequence>MFVLLDSQRLWRPTSTKVADTACLIPVELILASFEVVRGCRHLKIPILGHGIHQRAGRTLCLSAPRSHHSCIGIFSWQACDASWVCLLCLPLDIGADIPNRLLRSLGEAILVVGESTTRRAHLHPISSLRWYGELRMVRPWCPLVRRTKTCHTAPFKVRVARYHGLGRPFALLSPFVGGDLRQQYSDGWAATESFEQGRQLHGVVVALRCSCSSMHFATQSVTVRQVVYSSSHDFQFVPSRLE</sequence>
<dbReference type="Proteomes" id="UP000800040">
    <property type="component" value="Unassembled WGS sequence"/>
</dbReference>